<dbReference type="Proteomes" id="UP001190926">
    <property type="component" value="Unassembled WGS sequence"/>
</dbReference>
<feature type="chain" id="PRO_5042028099" evidence="1">
    <location>
        <begin position="31"/>
        <end position="187"/>
    </location>
</feature>
<keyword evidence="1" id="KW-0732">Signal</keyword>
<reference evidence="3 4" key="1">
    <citation type="journal article" date="2021" name="Nat. Commun.">
        <title>Incipient diploidization of the medicinal plant Perilla within 10,000 years.</title>
        <authorList>
            <person name="Zhang Y."/>
            <person name="Shen Q."/>
            <person name="Leng L."/>
            <person name="Zhang D."/>
            <person name="Chen S."/>
            <person name="Shi Y."/>
            <person name="Ning Z."/>
            <person name="Chen S."/>
        </authorList>
    </citation>
    <scope>NUCLEOTIDE SEQUENCE [LARGE SCALE GENOMIC DNA]</scope>
    <source>
        <strain evidence="4">cv. PC099</strain>
    </source>
</reference>
<dbReference type="PANTHER" id="PTHR33976">
    <property type="entry name" value="OS07G0645000 PROTEIN"/>
    <property type="match status" value="1"/>
</dbReference>
<dbReference type="InterPro" id="IPR059083">
    <property type="entry name" value="At5g19230_dom"/>
</dbReference>
<dbReference type="Pfam" id="PF25884">
    <property type="entry name" value="At5g19230"/>
    <property type="match status" value="1"/>
</dbReference>
<keyword evidence="4" id="KW-1185">Reference proteome</keyword>
<organism evidence="3 4">
    <name type="scientific">Perilla frutescens var. hirtella</name>
    <name type="common">Perilla citriodora</name>
    <name type="synonym">Perilla setoyensis</name>
    <dbReference type="NCBI Taxonomy" id="608512"/>
    <lineage>
        <taxon>Eukaryota</taxon>
        <taxon>Viridiplantae</taxon>
        <taxon>Streptophyta</taxon>
        <taxon>Embryophyta</taxon>
        <taxon>Tracheophyta</taxon>
        <taxon>Spermatophyta</taxon>
        <taxon>Magnoliopsida</taxon>
        <taxon>eudicotyledons</taxon>
        <taxon>Gunneridae</taxon>
        <taxon>Pentapetalae</taxon>
        <taxon>asterids</taxon>
        <taxon>lamiids</taxon>
        <taxon>Lamiales</taxon>
        <taxon>Lamiaceae</taxon>
        <taxon>Nepetoideae</taxon>
        <taxon>Elsholtzieae</taxon>
        <taxon>Perilla</taxon>
    </lineage>
</organism>
<evidence type="ECO:0000313" key="3">
    <source>
        <dbReference type="EMBL" id="KAH6826578.1"/>
    </source>
</evidence>
<comment type="caution">
    <text evidence="3">The sequence shown here is derived from an EMBL/GenBank/DDBJ whole genome shotgun (WGS) entry which is preliminary data.</text>
</comment>
<feature type="domain" description="Uncharacterized GPI-anchored protein At5g19230-like" evidence="2">
    <location>
        <begin position="33"/>
        <end position="156"/>
    </location>
</feature>
<gene>
    <name evidence="3" type="ORF">C2S53_019163</name>
</gene>
<sequence>MECFGSRLALLLLLLLHAFLLLSSLPAVRSDDEADLLQGMNSFRQSANAPALTKHHKAECVADEIADKLEGKSCASNTASSVQSQLVSDYPAVLSKCKVDVNTTTDGMILPVCVPRRVPTLVLTNYTQSQNARYLNDSRFTGAGVGTEDDWTVLVLTTNTPGGSFASTAHRFYAPSLLFMLSLLFLY</sequence>
<dbReference type="InterPro" id="IPR045285">
    <property type="entry name" value="At5g19230-like"/>
</dbReference>
<name>A0AAD4J4U4_PERFH</name>
<proteinExistence type="predicted"/>
<evidence type="ECO:0000313" key="4">
    <source>
        <dbReference type="Proteomes" id="UP001190926"/>
    </source>
</evidence>
<dbReference type="EMBL" id="SDAM02000166">
    <property type="protein sequence ID" value="KAH6826578.1"/>
    <property type="molecule type" value="Genomic_DNA"/>
</dbReference>
<dbReference type="AlphaFoldDB" id="A0AAD4J4U4"/>
<protein>
    <submittedName>
        <fullName evidence="3">Glycoprotein membrane GPI-anchored</fullName>
    </submittedName>
</protein>
<evidence type="ECO:0000256" key="1">
    <source>
        <dbReference type="SAM" id="SignalP"/>
    </source>
</evidence>
<accession>A0AAD4J4U4</accession>
<evidence type="ECO:0000259" key="2">
    <source>
        <dbReference type="Pfam" id="PF25884"/>
    </source>
</evidence>
<feature type="signal peptide" evidence="1">
    <location>
        <begin position="1"/>
        <end position="30"/>
    </location>
</feature>
<dbReference type="PANTHER" id="PTHR33976:SF2">
    <property type="entry name" value="GLYCOPROTEIN MEMBRANE GPI-ANCHORED"/>
    <property type="match status" value="1"/>
</dbReference>